<dbReference type="CDD" id="cd17246">
    <property type="entry name" value="RMtype1_S_SonII-TRD2-CR2_like"/>
    <property type="match status" value="1"/>
</dbReference>
<dbReference type="EMBL" id="JAGQLG010000027">
    <property type="protein sequence ID" value="MCA9381926.1"/>
    <property type="molecule type" value="Genomic_DNA"/>
</dbReference>
<name>A0A955RHE0_9BACT</name>
<evidence type="ECO:0000313" key="6">
    <source>
        <dbReference type="Proteomes" id="UP000782843"/>
    </source>
</evidence>
<dbReference type="GO" id="GO:0009307">
    <property type="term" value="P:DNA restriction-modification system"/>
    <property type="evidence" value="ECO:0007669"/>
    <property type="project" value="UniProtKB-KW"/>
</dbReference>
<reference evidence="5" key="1">
    <citation type="submission" date="2020-04" db="EMBL/GenBank/DDBJ databases">
        <authorList>
            <person name="Zhang T."/>
        </authorList>
    </citation>
    <scope>NUCLEOTIDE SEQUENCE</scope>
    <source>
        <strain evidence="5">HKST-UBA10</strain>
    </source>
</reference>
<proteinExistence type="inferred from homology"/>
<gene>
    <name evidence="5" type="ORF">KC660_00785</name>
</gene>
<comment type="similarity">
    <text evidence="1">Belongs to the type-I restriction system S methylase family.</text>
</comment>
<evidence type="ECO:0000256" key="3">
    <source>
        <dbReference type="ARBA" id="ARBA00023125"/>
    </source>
</evidence>
<keyword evidence="5" id="KW-0255">Endonuclease</keyword>
<dbReference type="AlphaFoldDB" id="A0A955RHE0"/>
<keyword evidence="5" id="KW-0378">Hydrolase</keyword>
<dbReference type="PANTHER" id="PTHR43140:SF1">
    <property type="entry name" value="TYPE I RESTRICTION ENZYME ECOKI SPECIFICITY SUBUNIT"/>
    <property type="match status" value="1"/>
</dbReference>
<dbReference type="InterPro" id="IPR000055">
    <property type="entry name" value="Restrct_endonuc_typeI_TRD"/>
</dbReference>
<dbReference type="Pfam" id="PF01420">
    <property type="entry name" value="Methylase_S"/>
    <property type="match status" value="2"/>
</dbReference>
<comment type="caution">
    <text evidence="5">The sequence shown here is derived from an EMBL/GenBank/DDBJ whole genome shotgun (WGS) entry which is preliminary data.</text>
</comment>
<sequence length="436" mass="50430">MIDKLGKYIIKESIRYDSIDRSEDLPVYGVSNVEGITETQHKRSADLSKYLVIRKGNFAYNPYRINVGSIGLTGQDKEGLVSPAYVVFRTDENKLLPELLFDFLKSDEGLKQINKYARGTVRKALRFEDLAQIEMPIPDMGTQNKILEKKKRFDKNIRKLLDSNRVQVSEIKELRQQILQDAISGKLSEQWTKENPNVESAEILLQKIKAEKEKLVTEGKIRKQKELPSIQEDEIPFELPNGWVWCRLGDICFKITDGFHNTPPKVSDGFPYIAATHIKSDKIYWSGCNYVAEKFHRELFLKATPQKGEILVVNIGAGCGTPAIIDVDFEFSFKNTAILKFDQSEIYNKYVYYYFVLKRNDFYNDLTKGGLQPFLSLKILNDIIFPLPPLSEQHHIVERIEYLFAKLDRIKELNIDNQNKIDLLNQVVLNEMFKDE</sequence>
<evidence type="ECO:0000259" key="4">
    <source>
        <dbReference type="Pfam" id="PF01420"/>
    </source>
</evidence>
<reference evidence="5" key="2">
    <citation type="journal article" date="2021" name="Microbiome">
        <title>Successional dynamics and alternative stable states in a saline activated sludge microbial community over 9 years.</title>
        <authorList>
            <person name="Wang Y."/>
            <person name="Ye J."/>
            <person name="Ju F."/>
            <person name="Liu L."/>
            <person name="Boyd J.A."/>
            <person name="Deng Y."/>
            <person name="Parks D.H."/>
            <person name="Jiang X."/>
            <person name="Yin X."/>
            <person name="Woodcroft B.J."/>
            <person name="Tyson G.W."/>
            <person name="Hugenholtz P."/>
            <person name="Polz M.F."/>
            <person name="Zhang T."/>
        </authorList>
    </citation>
    <scope>NUCLEOTIDE SEQUENCE</scope>
    <source>
        <strain evidence="5">HKST-UBA10</strain>
    </source>
</reference>
<dbReference type="GO" id="GO:0003677">
    <property type="term" value="F:DNA binding"/>
    <property type="evidence" value="ECO:0007669"/>
    <property type="project" value="UniProtKB-KW"/>
</dbReference>
<protein>
    <submittedName>
        <fullName evidence="5">Restriction endonuclease subunit S</fullName>
    </submittedName>
</protein>
<organism evidence="5 6">
    <name type="scientific">Candidatus Dojkabacteria bacterium</name>
    <dbReference type="NCBI Taxonomy" id="2099670"/>
    <lineage>
        <taxon>Bacteria</taxon>
        <taxon>Candidatus Dojkabacteria</taxon>
    </lineage>
</organism>
<dbReference type="PANTHER" id="PTHR43140">
    <property type="entry name" value="TYPE-1 RESTRICTION ENZYME ECOKI SPECIFICITY PROTEIN"/>
    <property type="match status" value="1"/>
</dbReference>
<keyword evidence="5" id="KW-0540">Nuclease</keyword>
<evidence type="ECO:0000313" key="5">
    <source>
        <dbReference type="EMBL" id="MCA9381926.1"/>
    </source>
</evidence>
<dbReference type="GO" id="GO:0004519">
    <property type="term" value="F:endonuclease activity"/>
    <property type="evidence" value="ECO:0007669"/>
    <property type="project" value="UniProtKB-KW"/>
</dbReference>
<dbReference type="SUPFAM" id="SSF116734">
    <property type="entry name" value="DNA methylase specificity domain"/>
    <property type="match status" value="2"/>
</dbReference>
<evidence type="ECO:0000256" key="2">
    <source>
        <dbReference type="ARBA" id="ARBA00022747"/>
    </source>
</evidence>
<evidence type="ECO:0000256" key="1">
    <source>
        <dbReference type="ARBA" id="ARBA00010923"/>
    </source>
</evidence>
<dbReference type="InterPro" id="IPR044946">
    <property type="entry name" value="Restrct_endonuc_typeI_TRD_sf"/>
</dbReference>
<keyword evidence="2" id="KW-0680">Restriction system</keyword>
<feature type="domain" description="Type I restriction modification DNA specificity" evidence="4">
    <location>
        <begin position="240"/>
        <end position="412"/>
    </location>
</feature>
<keyword evidence="3" id="KW-0238">DNA-binding</keyword>
<feature type="domain" description="Type I restriction modification DNA specificity" evidence="4">
    <location>
        <begin position="13"/>
        <end position="157"/>
    </location>
</feature>
<dbReference type="InterPro" id="IPR051212">
    <property type="entry name" value="Type-I_RE_S_subunit"/>
</dbReference>
<dbReference type="Gene3D" id="3.90.220.20">
    <property type="entry name" value="DNA methylase specificity domains"/>
    <property type="match status" value="2"/>
</dbReference>
<dbReference type="Proteomes" id="UP000782843">
    <property type="component" value="Unassembled WGS sequence"/>
</dbReference>
<accession>A0A955RHE0</accession>